<evidence type="ECO:0000313" key="12">
    <source>
        <dbReference type="Proteomes" id="UP000282211"/>
    </source>
</evidence>
<dbReference type="FunFam" id="3.40.50.1970:FF:000003">
    <property type="entry name" value="Alcohol dehydrogenase, iron-containing"/>
    <property type="match status" value="1"/>
</dbReference>
<sequence length="378" mass="39990">MKAHSFQTVSDIRIENGGAAKLDFYVDGLCPNKRIAVITDKGIVSLGLMEPGLASLRDAGYQVMVFDDVVADPPESIVLKGIEAVTDFQADLIIGFGGGSPMDTAKVIAYLVANPQPIHKIYGVGMAIGKSLPLLLIPTTAGTGSEVTNVAIITTGETEKSGVVADALYADRVLLDSALTVGLPKSITAATGIDAMVHAIEAYTSIKQKNPISDALALTALSKLRNAIVQSCNEPENLDCRETMLIGAMLAGQAFSNAPVGAVHALAYPLGGFFHVPHGLSNALVLTEVLKYNQPKADKWYGEIAQSLGLGDSSSALIDDMIRIKHETAVPLTLSDVNIPADAIPMMAKDAMAKDRVLQNNPREMTYDATVKIYESIL</sequence>
<dbReference type="CDD" id="cd08193">
    <property type="entry name" value="HVD"/>
    <property type="match status" value="1"/>
</dbReference>
<gene>
    <name evidence="11" type="ORF">DES40_1348</name>
</gene>
<dbReference type="Pfam" id="PF25137">
    <property type="entry name" value="ADH_Fe_C"/>
    <property type="match status" value="1"/>
</dbReference>
<dbReference type="PANTHER" id="PTHR11496">
    <property type="entry name" value="ALCOHOL DEHYDROGENASE"/>
    <property type="match status" value="1"/>
</dbReference>
<dbReference type="Gene3D" id="1.20.1090.10">
    <property type="entry name" value="Dehydroquinate synthase-like - alpha domain"/>
    <property type="match status" value="1"/>
</dbReference>
<dbReference type="RefSeq" id="WP_121099849.1">
    <property type="nucleotide sequence ID" value="NZ_RBII01000001.1"/>
</dbReference>
<keyword evidence="3" id="KW-0560">Oxidoreductase</keyword>
<feature type="domain" description="Fe-containing alcohol dehydrogenase-like C-terminal" evidence="10">
    <location>
        <begin position="188"/>
        <end position="377"/>
    </location>
</feature>
<evidence type="ECO:0000313" key="11">
    <source>
        <dbReference type="EMBL" id="RKQ72012.1"/>
    </source>
</evidence>
<evidence type="ECO:0000256" key="6">
    <source>
        <dbReference type="ARBA" id="ARBA00049243"/>
    </source>
</evidence>
<comment type="caution">
    <text evidence="11">The sequence shown here is derived from an EMBL/GenBank/DDBJ whole genome shotgun (WGS) entry which is preliminary data.</text>
</comment>
<comment type="catalytic activity">
    <reaction evidence="5">
        <text>a secondary alcohol + NAD(+) = a ketone + NADH + H(+)</text>
        <dbReference type="Rhea" id="RHEA:10740"/>
        <dbReference type="ChEBI" id="CHEBI:15378"/>
        <dbReference type="ChEBI" id="CHEBI:17087"/>
        <dbReference type="ChEBI" id="CHEBI:35681"/>
        <dbReference type="ChEBI" id="CHEBI:57540"/>
        <dbReference type="ChEBI" id="CHEBI:57945"/>
        <dbReference type="EC" id="1.1.1.1"/>
    </reaction>
</comment>
<reference evidence="11 12" key="1">
    <citation type="submission" date="2018-10" db="EMBL/GenBank/DDBJ databases">
        <title>Genomic Encyclopedia of Type Strains, Phase IV (KMG-IV): sequencing the most valuable type-strain genomes for metagenomic binning, comparative biology and taxonomic classification.</title>
        <authorList>
            <person name="Goeker M."/>
        </authorList>
    </citation>
    <scope>NUCLEOTIDE SEQUENCE [LARGE SCALE GENOMIC DNA]</scope>
    <source>
        <strain evidence="11 12">DSM 22008</strain>
    </source>
</reference>
<dbReference type="FunCoup" id="A0A420WM74">
    <property type="interactions" value="454"/>
</dbReference>
<dbReference type="InterPro" id="IPR018211">
    <property type="entry name" value="ADH_Fe_CS"/>
</dbReference>
<evidence type="ECO:0000259" key="10">
    <source>
        <dbReference type="Pfam" id="PF25137"/>
    </source>
</evidence>
<feature type="domain" description="Alcohol dehydrogenase iron-type/glycerol dehydrogenase GldA" evidence="9">
    <location>
        <begin position="12"/>
        <end position="176"/>
    </location>
</feature>
<dbReference type="InterPro" id="IPR039697">
    <property type="entry name" value="Alcohol_dehydrogenase_Fe"/>
</dbReference>
<accession>A0A420WM74</accession>
<evidence type="ECO:0000256" key="4">
    <source>
        <dbReference type="ARBA" id="ARBA00023027"/>
    </source>
</evidence>
<dbReference type="Gene3D" id="3.40.50.1970">
    <property type="match status" value="1"/>
</dbReference>
<evidence type="ECO:0000256" key="2">
    <source>
        <dbReference type="ARBA" id="ARBA00007358"/>
    </source>
</evidence>
<dbReference type="Pfam" id="PF00465">
    <property type="entry name" value="Fe-ADH"/>
    <property type="match status" value="1"/>
</dbReference>
<keyword evidence="12" id="KW-1185">Reference proteome</keyword>
<dbReference type="InterPro" id="IPR001670">
    <property type="entry name" value="ADH_Fe/GldA"/>
</dbReference>
<evidence type="ECO:0000256" key="7">
    <source>
        <dbReference type="ARBA" id="ARBA00074848"/>
    </source>
</evidence>
<dbReference type="PANTHER" id="PTHR11496:SF102">
    <property type="entry name" value="ALCOHOL DEHYDROGENASE 4"/>
    <property type="match status" value="1"/>
</dbReference>
<dbReference type="Proteomes" id="UP000282211">
    <property type="component" value="Unassembled WGS sequence"/>
</dbReference>
<dbReference type="FunFam" id="1.20.1090.10:FF:000001">
    <property type="entry name" value="Aldehyde-alcohol dehydrogenase"/>
    <property type="match status" value="1"/>
</dbReference>
<comment type="similarity">
    <text evidence="2">Belongs to the iron-containing alcohol dehydrogenase family.</text>
</comment>
<dbReference type="InParanoid" id="A0A420WM74"/>
<evidence type="ECO:0000256" key="3">
    <source>
        <dbReference type="ARBA" id="ARBA00023002"/>
    </source>
</evidence>
<dbReference type="GO" id="GO:0004022">
    <property type="term" value="F:alcohol dehydrogenase (NAD+) activity"/>
    <property type="evidence" value="ECO:0007669"/>
    <property type="project" value="UniProtKB-EC"/>
</dbReference>
<dbReference type="InterPro" id="IPR056798">
    <property type="entry name" value="ADH_Fe_C"/>
</dbReference>
<organism evidence="11 12">
    <name type="scientific">Litorimonas taeanensis</name>
    <dbReference type="NCBI Taxonomy" id="568099"/>
    <lineage>
        <taxon>Bacteria</taxon>
        <taxon>Pseudomonadati</taxon>
        <taxon>Pseudomonadota</taxon>
        <taxon>Alphaproteobacteria</taxon>
        <taxon>Maricaulales</taxon>
        <taxon>Robiginitomaculaceae</taxon>
    </lineage>
</organism>
<comment type="catalytic activity">
    <reaction evidence="6">
        <text>a primary alcohol + NAD(+) = an aldehyde + NADH + H(+)</text>
        <dbReference type="Rhea" id="RHEA:10736"/>
        <dbReference type="ChEBI" id="CHEBI:15378"/>
        <dbReference type="ChEBI" id="CHEBI:15734"/>
        <dbReference type="ChEBI" id="CHEBI:17478"/>
        <dbReference type="ChEBI" id="CHEBI:57540"/>
        <dbReference type="ChEBI" id="CHEBI:57945"/>
        <dbReference type="EC" id="1.1.1.1"/>
    </reaction>
</comment>
<dbReference type="EMBL" id="RBII01000001">
    <property type="protein sequence ID" value="RKQ72012.1"/>
    <property type="molecule type" value="Genomic_DNA"/>
</dbReference>
<keyword evidence="4" id="KW-0520">NAD</keyword>
<dbReference type="GO" id="GO:0046872">
    <property type="term" value="F:metal ion binding"/>
    <property type="evidence" value="ECO:0007669"/>
    <property type="project" value="InterPro"/>
</dbReference>
<dbReference type="AlphaFoldDB" id="A0A420WM74"/>
<comment type="cofactor">
    <cofactor evidence="1">
        <name>Fe cation</name>
        <dbReference type="ChEBI" id="CHEBI:24875"/>
    </cofactor>
</comment>
<evidence type="ECO:0000256" key="1">
    <source>
        <dbReference type="ARBA" id="ARBA00001962"/>
    </source>
</evidence>
<protein>
    <recommendedName>
        <fullName evidence="7">Alcohol dehydrogenase 2</fullName>
    </recommendedName>
    <alternativeName>
        <fullName evidence="8">Alcohol dehydrogenase II</fullName>
    </alternativeName>
</protein>
<evidence type="ECO:0000256" key="8">
    <source>
        <dbReference type="ARBA" id="ARBA00076680"/>
    </source>
</evidence>
<dbReference type="SUPFAM" id="SSF56796">
    <property type="entry name" value="Dehydroquinate synthase-like"/>
    <property type="match status" value="1"/>
</dbReference>
<name>A0A420WM74_9PROT</name>
<dbReference type="OrthoDB" id="9815791at2"/>
<proteinExistence type="inferred from homology"/>
<dbReference type="PROSITE" id="PS00913">
    <property type="entry name" value="ADH_IRON_1"/>
    <property type="match status" value="1"/>
</dbReference>
<evidence type="ECO:0000256" key="5">
    <source>
        <dbReference type="ARBA" id="ARBA00049164"/>
    </source>
</evidence>
<evidence type="ECO:0000259" key="9">
    <source>
        <dbReference type="Pfam" id="PF00465"/>
    </source>
</evidence>